<evidence type="ECO:0000256" key="5">
    <source>
        <dbReference type="ARBA" id="ARBA00022679"/>
    </source>
</evidence>
<comment type="caution">
    <text evidence="18">The sequence shown here is derived from an EMBL/GenBank/DDBJ whole genome shotgun (WGS) entry which is preliminary data.</text>
</comment>
<dbReference type="Proteomes" id="UP000516437">
    <property type="component" value="Unassembled WGS sequence"/>
</dbReference>
<keyword evidence="7" id="KW-0479">Metal-binding</keyword>
<evidence type="ECO:0000256" key="12">
    <source>
        <dbReference type="ARBA" id="ARBA00023136"/>
    </source>
</evidence>
<keyword evidence="8 14" id="KW-0863">Zinc-finger</keyword>
<evidence type="ECO:0000256" key="9">
    <source>
        <dbReference type="ARBA" id="ARBA00022786"/>
    </source>
</evidence>
<evidence type="ECO:0000256" key="8">
    <source>
        <dbReference type="ARBA" id="ARBA00022771"/>
    </source>
</evidence>
<dbReference type="CDD" id="cd16461">
    <property type="entry name" value="RING-H2_EL5-like"/>
    <property type="match status" value="1"/>
</dbReference>
<evidence type="ECO:0000256" key="14">
    <source>
        <dbReference type="PROSITE-ProRule" id="PRU00175"/>
    </source>
</evidence>
<sequence length="394" mass="43599">MSFNYGRPIFCLRSLTYVAKHGAISLLLLALLSPEIPCIAAQPGGNQDPYQYAKFSPSMAIIVVVLIAALFFMGFFSIYIRHCSEAQPGSSVRARVFSRRGNVQRGLDPEVIEMFPTLVYSTVKGLKIGKSALECAVCLNEFEDDETLRLIPKCDHVFHPDCIDAWLAAHTTCPVCRANLVPQPGESLHLPPELNAESDVEAQNDVAVESPNRETEREPGTSEEPPLMSIKGMLNRNRTRRSRSSRTRRLPFPRSHSTGHSLVQPGENTERFTLRLPIEVRKQVMNQKLSRATSMVVLPREGSTRRGYRTGWEGSSRGRNNRRLEKLDTAAKSDRWGFSMTPPFFGRAWSLKSPKVAANNGEGTSGQAEGSEGNSTSAQPEGSSSKSNKIRPPV</sequence>
<name>A0A6A1UKZ0_9ROSI</name>
<evidence type="ECO:0000256" key="7">
    <source>
        <dbReference type="ARBA" id="ARBA00022723"/>
    </source>
</evidence>
<evidence type="ECO:0000313" key="18">
    <source>
        <dbReference type="EMBL" id="KAB1200843.1"/>
    </source>
</evidence>
<feature type="compositionally biased region" description="Polar residues" evidence="15">
    <location>
        <begin position="361"/>
        <end position="387"/>
    </location>
</feature>
<keyword evidence="9" id="KW-0833">Ubl conjugation pathway</keyword>
<dbReference type="OrthoDB" id="8062037at2759"/>
<evidence type="ECO:0000256" key="10">
    <source>
        <dbReference type="ARBA" id="ARBA00022833"/>
    </source>
</evidence>
<feature type="transmembrane region" description="Helical" evidence="16">
    <location>
        <begin position="57"/>
        <end position="80"/>
    </location>
</feature>
<gene>
    <name evidence="18" type="ORF">CJ030_MR0G006127</name>
</gene>
<feature type="region of interest" description="Disordered" evidence="15">
    <location>
        <begin position="356"/>
        <end position="394"/>
    </location>
</feature>
<feature type="domain" description="RING-type" evidence="17">
    <location>
        <begin position="135"/>
        <end position="177"/>
    </location>
</feature>
<evidence type="ECO:0000259" key="17">
    <source>
        <dbReference type="PROSITE" id="PS50089"/>
    </source>
</evidence>
<evidence type="ECO:0000256" key="6">
    <source>
        <dbReference type="ARBA" id="ARBA00022692"/>
    </source>
</evidence>
<evidence type="ECO:0000313" key="19">
    <source>
        <dbReference type="Proteomes" id="UP000516437"/>
    </source>
</evidence>
<dbReference type="FunFam" id="3.30.40.10:FF:000187">
    <property type="entry name" value="E3 ubiquitin-protein ligase ATL6"/>
    <property type="match status" value="1"/>
</dbReference>
<feature type="region of interest" description="Disordered" evidence="15">
    <location>
        <begin position="200"/>
        <end position="268"/>
    </location>
</feature>
<feature type="compositionally biased region" description="Basic and acidic residues" evidence="15">
    <location>
        <begin position="211"/>
        <end position="220"/>
    </location>
</feature>
<keyword evidence="5" id="KW-0808">Transferase</keyword>
<comment type="catalytic activity">
    <reaction evidence="1">
        <text>S-ubiquitinyl-[E2 ubiquitin-conjugating enzyme]-L-cysteine + [acceptor protein]-L-lysine = [E2 ubiquitin-conjugating enzyme]-L-cysteine + N(6)-ubiquitinyl-[acceptor protein]-L-lysine.</text>
        <dbReference type="EC" id="2.3.2.27"/>
    </reaction>
</comment>
<dbReference type="SMR" id="A0A6A1UKZ0"/>
<comment type="similarity">
    <text evidence="13">Belongs to the RING-type zinc finger family. ATL subfamily.</text>
</comment>
<dbReference type="EC" id="2.3.2.27" evidence="4"/>
<dbReference type="PROSITE" id="PS50089">
    <property type="entry name" value="ZF_RING_2"/>
    <property type="match status" value="1"/>
</dbReference>
<evidence type="ECO:0000256" key="13">
    <source>
        <dbReference type="ARBA" id="ARBA00024209"/>
    </source>
</evidence>
<comment type="subcellular location">
    <subcellularLocation>
        <location evidence="2">Membrane</location>
        <topology evidence="2">Single-pass membrane protein</topology>
    </subcellularLocation>
</comment>
<dbReference type="GO" id="GO:0008270">
    <property type="term" value="F:zinc ion binding"/>
    <property type="evidence" value="ECO:0007669"/>
    <property type="project" value="UniProtKB-KW"/>
</dbReference>
<protein>
    <recommendedName>
        <fullName evidence="4">RING-type E3 ubiquitin transferase</fullName>
        <ecNumber evidence="4">2.3.2.27</ecNumber>
    </recommendedName>
</protein>
<accession>A0A6A1UKZ0</accession>
<dbReference type="SUPFAM" id="SSF57850">
    <property type="entry name" value="RING/U-box"/>
    <property type="match status" value="1"/>
</dbReference>
<dbReference type="Gene3D" id="3.30.40.10">
    <property type="entry name" value="Zinc/RING finger domain, C3HC4 (zinc finger)"/>
    <property type="match status" value="1"/>
</dbReference>
<dbReference type="InterPro" id="IPR001841">
    <property type="entry name" value="Znf_RING"/>
</dbReference>
<keyword evidence="19" id="KW-1185">Reference proteome</keyword>
<dbReference type="Pfam" id="PF13639">
    <property type="entry name" value="zf-RING_2"/>
    <property type="match status" value="1"/>
</dbReference>
<reference evidence="18 19" key="1">
    <citation type="journal article" date="2019" name="Plant Biotechnol. J.">
        <title>The red bayberry genome and genetic basis of sex determination.</title>
        <authorList>
            <person name="Jia H.M."/>
            <person name="Jia H.J."/>
            <person name="Cai Q.L."/>
            <person name="Wang Y."/>
            <person name="Zhao H.B."/>
            <person name="Yang W.F."/>
            <person name="Wang G.Y."/>
            <person name="Li Y.H."/>
            <person name="Zhan D.L."/>
            <person name="Shen Y.T."/>
            <person name="Niu Q.F."/>
            <person name="Chang L."/>
            <person name="Qiu J."/>
            <person name="Zhao L."/>
            <person name="Xie H.B."/>
            <person name="Fu W.Y."/>
            <person name="Jin J."/>
            <person name="Li X.W."/>
            <person name="Jiao Y."/>
            <person name="Zhou C.C."/>
            <person name="Tu T."/>
            <person name="Chai C.Y."/>
            <person name="Gao J.L."/>
            <person name="Fan L.J."/>
            <person name="van de Weg E."/>
            <person name="Wang J.Y."/>
            <person name="Gao Z.S."/>
        </authorList>
    </citation>
    <scope>NUCLEOTIDE SEQUENCE [LARGE SCALE GENOMIC DNA]</scope>
    <source>
        <tissue evidence="18">Leaves</tissue>
    </source>
</reference>
<dbReference type="PANTHER" id="PTHR14155">
    <property type="entry name" value="RING FINGER DOMAIN-CONTAINING"/>
    <property type="match status" value="1"/>
</dbReference>
<dbReference type="SMART" id="SM00184">
    <property type="entry name" value="RING"/>
    <property type="match status" value="1"/>
</dbReference>
<dbReference type="PANTHER" id="PTHR14155:SF263">
    <property type="entry name" value="E3 UBIQUITIN-PROTEIN LIGASE ATL6"/>
    <property type="match status" value="1"/>
</dbReference>
<evidence type="ECO:0000256" key="2">
    <source>
        <dbReference type="ARBA" id="ARBA00004167"/>
    </source>
</evidence>
<evidence type="ECO:0000256" key="3">
    <source>
        <dbReference type="ARBA" id="ARBA00004906"/>
    </source>
</evidence>
<dbReference type="InterPro" id="IPR053238">
    <property type="entry name" value="RING-H2_zinc_finger"/>
</dbReference>
<comment type="pathway">
    <text evidence="3">Protein modification; protein ubiquitination.</text>
</comment>
<feature type="compositionally biased region" description="Basic residues" evidence="15">
    <location>
        <begin position="237"/>
        <end position="251"/>
    </location>
</feature>
<evidence type="ECO:0000256" key="16">
    <source>
        <dbReference type="SAM" id="Phobius"/>
    </source>
</evidence>
<dbReference type="InterPro" id="IPR013083">
    <property type="entry name" value="Znf_RING/FYVE/PHD"/>
</dbReference>
<dbReference type="GO" id="GO:0016020">
    <property type="term" value="C:membrane"/>
    <property type="evidence" value="ECO:0007669"/>
    <property type="project" value="UniProtKB-SubCell"/>
</dbReference>
<evidence type="ECO:0000256" key="4">
    <source>
        <dbReference type="ARBA" id="ARBA00012483"/>
    </source>
</evidence>
<organism evidence="18 19">
    <name type="scientific">Morella rubra</name>
    <name type="common">Chinese bayberry</name>
    <dbReference type="NCBI Taxonomy" id="262757"/>
    <lineage>
        <taxon>Eukaryota</taxon>
        <taxon>Viridiplantae</taxon>
        <taxon>Streptophyta</taxon>
        <taxon>Embryophyta</taxon>
        <taxon>Tracheophyta</taxon>
        <taxon>Spermatophyta</taxon>
        <taxon>Magnoliopsida</taxon>
        <taxon>eudicotyledons</taxon>
        <taxon>Gunneridae</taxon>
        <taxon>Pentapetalae</taxon>
        <taxon>rosids</taxon>
        <taxon>fabids</taxon>
        <taxon>Fagales</taxon>
        <taxon>Myricaceae</taxon>
        <taxon>Morella</taxon>
    </lineage>
</organism>
<dbReference type="AlphaFoldDB" id="A0A6A1UKZ0"/>
<keyword evidence="12 16" id="KW-0472">Membrane</keyword>
<evidence type="ECO:0000256" key="11">
    <source>
        <dbReference type="ARBA" id="ARBA00022989"/>
    </source>
</evidence>
<keyword evidence="6 16" id="KW-0812">Transmembrane</keyword>
<keyword evidence="11 16" id="KW-1133">Transmembrane helix</keyword>
<dbReference type="GO" id="GO:0061630">
    <property type="term" value="F:ubiquitin protein ligase activity"/>
    <property type="evidence" value="ECO:0007669"/>
    <property type="project" value="UniProtKB-EC"/>
</dbReference>
<keyword evidence="10" id="KW-0862">Zinc</keyword>
<evidence type="ECO:0000256" key="15">
    <source>
        <dbReference type="SAM" id="MobiDB-lite"/>
    </source>
</evidence>
<evidence type="ECO:0000256" key="1">
    <source>
        <dbReference type="ARBA" id="ARBA00000900"/>
    </source>
</evidence>
<proteinExistence type="inferred from homology"/>
<dbReference type="EMBL" id="RXIC02000120">
    <property type="protein sequence ID" value="KAB1200843.1"/>
    <property type="molecule type" value="Genomic_DNA"/>
</dbReference>